<dbReference type="Pfam" id="PF04610">
    <property type="entry name" value="TrbL"/>
    <property type="match status" value="1"/>
</dbReference>
<keyword evidence="4 6" id="KW-0472">Membrane</keyword>
<evidence type="ECO:0000256" key="7">
    <source>
        <dbReference type="SAM" id="SignalP"/>
    </source>
</evidence>
<comment type="subcellular location">
    <subcellularLocation>
        <location evidence="1">Membrane</location>
        <topology evidence="1">Multi-pass membrane protein</topology>
    </subcellularLocation>
</comment>
<feature type="transmembrane region" description="Helical" evidence="6">
    <location>
        <begin position="251"/>
        <end position="268"/>
    </location>
</feature>
<keyword evidence="3 6" id="KW-1133">Transmembrane helix</keyword>
<dbReference type="NCBIfam" id="TIGR02783">
    <property type="entry name" value="TrbL_P"/>
    <property type="match status" value="1"/>
</dbReference>
<evidence type="ECO:0000256" key="5">
    <source>
        <dbReference type="SAM" id="MobiDB-lite"/>
    </source>
</evidence>
<evidence type="ECO:0000313" key="9">
    <source>
        <dbReference type="Proteomes" id="UP000253046"/>
    </source>
</evidence>
<evidence type="ECO:0000256" key="6">
    <source>
        <dbReference type="SAM" id="Phobius"/>
    </source>
</evidence>
<feature type="transmembrane region" description="Helical" evidence="6">
    <location>
        <begin position="82"/>
        <end position="101"/>
    </location>
</feature>
<feature type="compositionally biased region" description="Low complexity" evidence="5">
    <location>
        <begin position="370"/>
        <end position="393"/>
    </location>
</feature>
<feature type="transmembrane region" description="Helical" evidence="6">
    <location>
        <begin position="176"/>
        <end position="197"/>
    </location>
</feature>
<dbReference type="GO" id="GO:0030255">
    <property type="term" value="P:protein secretion by the type IV secretion system"/>
    <property type="evidence" value="ECO:0007669"/>
    <property type="project" value="InterPro"/>
</dbReference>
<feature type="transmembrane region" description="Helical" evidence="6">
    <location>
        <begin position="152"/>
        <end position="170"/>
    </location>
</feature>
<feature type="transmembrane region" description="Helical" evidence="6">
    <location>
        <begin position="47"/>
        <end position="70"/>
    </location>
</feature>
<evidence type="ECO:0000313" key="8">
    <source>
        <dbReference type="EMBL" id="RBP57622.1"/>
    </source>
</evidence>
<evidence type="ECO:0000256" key="1">
    <source>
        <dbReference type="ARBA" id="ARBA00004141"/>
    </source>
</evidence>
<dbReference type="RefSeq" id="WP_113869489.1">
    <property type="nucleotide sequence ID" value="NZ_AGJP01000001.1"/>
</dbReference>
<keyword evidence="9" id="KW-1185">Reference proteome</keyword>
<protein>
    <submittedName>
        <fullName evidence="8">Type IV secretion system protein TrbL</fullName>
    </submittedName>
</protein>
<reference evidence="8 9" key="1">
    <citation type="submission" date="2018-06" db="EMBL/GenBank/DDBJ databases">
        <title>Genomic Encyclopedia of Type Strains, Phase IV (KMG-IV): sequencing the most valuable type-strain genomes for metagenomic binning, comparative biology and taxonomic classification.</title>
        <authorList>
            <person name="Goeker M."/>
        </authorList>
    </citation>
    <scope>NUCLEOTIDE SEQUENCE [LARGE SCALE GENOMIC DNA]</scope>
    <source>
        <strain evidence="8 9">DSM 30166</strain>
    </source>
</reference>
<evidence type="ECO:0000256" key="2">
    <source>
        <dbReference type="ARBA" id="ARBA00022692"/>
    </source>
</evidence>
<feature type="region of interest" description="Disordered" evidence="5">
    <location>
        <begin position="370"/>
        <end position="408"/>
    </location>
</feature>
<dbReference type="InterPro" id="IPR007688">
    <property type="entry name" value="Conjugal_tfr_TrbL/VirB6"/>
</dbReference>
<keyword evidence="2 6" id="KW-0812">Transmembrane</keyword>
<dbReference type="GO" id="GO:0016020">
    <property type="term" value="C:membrane"/>
    <property type="evidence" value="ECO:0007669"/>
    <property type="project" value="UniProtKB-SubCell"/>
</dbReference>
<name>A0A366HY37_9GAMM</name>
<feature type="signal peptide" evidence="7">
    <location>
        <begin position="1"/>
        <end position="23"/>
    </location>
</feature>
<proteinExistence type="predicted"/>
<gene>
    <name evidence="8" type="ORF">DES54_16216</name>
</gene>
<comment type="caution">
    <text evidence="8">The sequence shown here is derived from an EMBL/GenBank/DDBJ whole genome shotgun (WGS) entry which is preliminary data.</text>
</comment>
<keyword evidence="7" id="KW-0732">Signal</keyword>
<dbReference type="AlphaFoldDB" id="A0A366HY37"/>
<evidence type="ECO:0000256" key="3">
    <source>
        <dbReference type="ARBA" id="ARBA00022989"/>
    </source>
</evidence>
<accession>A0A366HY37</accession>
<evidence type="ECO:0000256" key="4">
    <source>
        <dbReference type="ARBA" id="ARBA00023136"/>
    </source>
</evidence>
<feature type="transmembrane region" description="Helical" evidence="6">
    <location>
        <begin position="209"/>
        <end position="231"/>
    </location>
</feature>
<organism evidence="8 9">
    <name type="scientific">Brenneria salicis ATCC 15712 = DSM 30166</name>
    <dbReference type="NCBI Taxonomy" id="714314"/>
    <lineage>
        <taxon>Bacteria</taxon>
        <taxon>Pseudomonadati</taxon>
        <taxon>Pseudomonadota</taxon>
        <taxon>Gammaproteobacteria</taxon>
        <taxon>Enterobacterales</taxon>
        <taxon>Pectobacteriaceae</taxon>
        <taxon>Brenneria</taxon>
    </lineage>
</organism>
<feature type="chain" id="PRO_5016628389" evidence="7">
    <location>
        <begin position="24"/>
        <end position="408"/>
    </location>
</feature>
<dbReference type="Proteomes" id="UP000253046">
    <property type="component" value="Unassembled WGS sequence"/>
</dbReference>
<dbReference type="InterPro" id="IPR014150">
    <property type="entry name" value="Conjugal_tfr_TrbL"/>
</dbReference>
<sequence>MKRMAFALSVGLAFALFSTGASAELTNQGMLDQVVTEFASKASSWKTVIMDAATWLFWTLGTISLVWTGGTLVMKRADVGEFFAEFVRFILFFGFYLWLLRDGPEIASAIIQSLQQLGSKATGISSVTPSGIVDVGFMIFQQHVKNSSLWSPVDTVIGAILSIGILLLLATIAVNMLLVLVSSWCLMYLGIFFLGFGGSRWTSDMAINYYKTVLGVGVNLLVMVALVGIGNDMLTGFYDKMGKGTLNFEEMGVMLVFCLALLLLINRVPPLISGIIIGGGVGAAGGLGNFGAGAVVGAGMAAAQAADGSGGSSGGGSSSGGGKAGQIAKGTVANLAKGIGSMASAKASSMADAAKSRIAETAGGKLAATIKAASSSTADNSPSNSNDNAPADAGNDEVAAFVNRPQAT</sequence>
<dbReference type="EMBL" id="QNRY01000062">
    <property type="protein sequence ID" value="RBP57622.1"/>
    <property type="molecule type" value="Genomic_DNA"/>
</dbReference>
<dbReference type="OrthoDB" id="8525003at2"/>